<feature type="binding site" evidence="8">
    <location>
        <position position="147"/>
    </location>
    <ligand>
        <name>Zn(2+)</name>
        <dbReference type="ChEBI" id="CHEBI:29105"/>
    </ligand>
</feature>
<evidence type="ECO:0000256" key="4">
    <source>
        <dbReference type="ARBA" id="ARBA00022679"/>
    </source>
</evidence>
<keyword evidence="6 8" id="KW-0418">Kinase</keyword>
<dbReference type="Gene3D" id="3.40.50.300">
    <property type="entry name" value="P-loop containing nucleotide triphosphate hydrolases"/>
    <property type="match status" value="1"/>
</dbReference>
<dbReference type="GO" id="GO:0046104">
    <property type="term" value="P:thymidine metabolic process"/>
    <property type="evidence" value="ECO:0007669"/>
    <property type="project" value="TreeGrafter"/>
</dbReference>
<feature type="binding site" evidence="8">
    <location>
        <begin position="9"/>
        <end position="16"/>
    </location>
    <ligand>
        <name>ATP</name>
        <dbReference type="ChEBI" id="CHEBI:30616"/>
    </ligand>
</feature>
<sequence length="196" mass="22238">MAKLYFIYSAMNAGKSTILLQSAYNYRERGMQVMLWTSGHYRDGETDTVEITSRIGLNAEARLYRPDIDLFEAIAARKNQGPLDAVFVDEAQFLEAEQVWQLARAADRLHVPVMCYGLRTDFQGKLFPGSAELLAISDQLREVRTICHCGSKATMTARVDAEGRAITEGRQVEVEKSHYVSLCRQHWEEATHIHPE</sequence>
<dbReference type="AlphaFoldDB" id="A0A399RFA1"/>
<evidence type="ECO:0000256" key="12">
    <source>
        <dbReference type="RuleBase" id="RU004165"/>
    </source>
</evidence>
<comment type="similarity">
    <text evidence="1 8 12">Belongs to the thymidine kinase family.</text>
</comment>
<gene>
    <name evidence="8" type="primary">tdk</name>
    <name evidence="13" type="ORF">D1223_14360</name>
</gene>
<dbReference type="OrthoDB" id="9781579at2"/>
<keyword evidence="8" id="KW-0479">Metal-binding</keyword>
<feature type="active site" description="Proton acceptor" evidence="8 9">
    <location>
        <position position="90"/>
    </location>
</feature>
<dbReference type="InterPro" id="IPR001267">
    <property type="entry name" value="Thymidine_kinase"/>
</dbReference>
<evidence type="ECO:0000256" key="5">
    <source>
        <dbReference type="ARBA" id="ARBA00022741"/>
    </source>
</evidence>
<keyword evidence="3 8" id="KW-0237">DNA synthesis</keyword>
<keyword evidence="7 8" id="KW-0067">ATP-binding</keyword>
<comment type="catalytic activity">
    <reaction evidence="8 11">
        <text>thymidine + ATP = dTMP + ADP + H(+)</text>
        <dbReference type="Rhea" id="RHEA:19129"/>
        <dbReference type="ChEBI" id="CHEBI:15378"/>
        <dbReference type="ChEBI" id="CHEBI:17748"/>
        <dbReference type="ChEBI" id="CHEBI:30616"/>
        <dbReference type="ChEBI" id="CHEBI:63528"/>
        <dbReference type="ChEBI" id="CHEBI:456216"/>
        <dbReference type="EC" id="2.7.1.21"/>
    </reaction>
</comment>
<dbReference type="GO" id="GO:0005524">
    <property type="term" value="F:ATP binding"/>
    <property type="evidence" value="ECO:0007669"/>
    <property type="project" value="UniProtKB-UniRule"/>
</dbReference>
<dbReference type="Proteomes" id="UP000266385">
    <property type="component" value="Unassembled WGS sequence"/>
</dbReference>
<evidence type="ECO:0000256" key="8">
    <source>
        <dbReference type="HAMAP-Rule" id="MF_00124"/>
    </source>
</evidence>
<dbReference type="Pfam" id="PF00265">
    <property type="entry name" value="TK"/>
    <property type="match status" value="1"/>
</dbReference>
<dbReference type="SUPFAM" id="SSF52540">
    <property type="entry name" value="P-loop containing nucleoside triphosphate hydrolases"/>
    <property type="match status" value="1"/>
</dbReference>
<evidence type="ECO:0000256" key="9">
    <source>
        <dbReference type="PIRSR" id="PIRSR035805-1"/>
    </source>
</evidence>
<proteinExistence type="inferred from homology"/>
<dbReference type="EC" id="2.7.1.21" evidence="2 8"/>
<feature type="binding site" evidence="10">
    <location>
        <position position="179"/>
    </location>
    <ligand>
        <name>substrate</name>
    </ligand>
</feature>
<dbReference type="SUPFAM" id="SSF57716">
    <property type="entry name" value="Glucocorticoid receptor-like (DNA-binding domain)"/>
    <property type="match status" value="1"/>
</dbReference>
<comment type="subcellular location">
    <subcellularLocation>
        <location evidence="8">Cytoplasm</location>
    </subcellularLocation>
</comment>
<dbReference type="EMBL" id="QWFX01000013">
    <property type="protein sequence ID" value="RIJ28555.1"/>
    <property type="molecule type" value="Genomic_DNA"/>
</dbReference>
<comment type="subunit">
    <text evidence="8">Homotetramer.</text>
</comment>
<dbReference type="PANTHER" id="PTHR11441">
    <property type="entry name" value="THYMIDINE KINASE"/>
    <property type="match status" value="1"/>
</dbReference>
<reference evidence="13 14" key="1">
    <citation type="submission" date="2018-08" db="EMBL/GenBank/DDBJ databases">
        <title>Henriciella mobilis sp. nov., isolated from seawater.</title>
        <authorList>
            <person name="Cheng H."/>
            <person name="Wu Y.-H."/>
            <person name="Xu X.-W."/>
            <person name="Guo L.-L."/>
        </authorList>
    </citation>
    <scope>NUCLEOTIDE SEQUENCE [LARGE SCALE GENOMIC DNA]</scope>
    <source>
        <strain evidence="13 14">JN25</strain>
    </source>
</reference>
<evidence type="ECO:0000256" key="10">
    <source>
        <dbReference type="PIRSR" id="PIRSR035805-2"/>
    </source>
</evidence>
<evidence type="ECO:0000256" key="7">
    <source>
        <dbReference type="ARBA" id="ARBA00022840"/>
    </source>
</evidence>
<dbReference type="GO" id="GO:0004797">
    <property type="term" value="F:thymidine kinase activity"/>
    <property type="evidence" value="ECO:0007669"/>
    <property type="project" value="UniProtKB-UniRule"/>
</dbReference>
<accession>A0A399RFA1</accession>
<keyword evidence="5 8" id="KW-0547">Nucleotide-binding</keyword>
<dbReference type="GO" id="GO:0005829">
    <property type="term" value="C:cytosol"/>
    <property type="evidence" value="ECO:0007669"/>
    <property type="project" value="TreeGrafter"/>
</dbReference>
<feature type="binding site" evidence="8">
    <location>
        <begin position="89"/>
        <end position="92"/>
    </location>
    <ligand>
        <name>ATP</name>
        <dbReference type="ChEBI" id="CHEBI:30616"/>
    </ligand>
</feature>
<dbReference type="NCBIfam" id="NF003300">
    <property type="entry name" value="PRK04296.1-5"/>
    <property type="match status" value="1"/>
</dbReference>
<feature type="binding site" evidence="8">
    <location>
        <position position="149"/>
    </location>
    <ligand>
        <name>Zn(2+)</name>
        <dbReference type="ChEBI" id="CHEBI:29105"/>
    </ligand>
</feature>
<keyword evidence="8" id="KW-0862">Zinc</keyword>
<evidence type="ECO:0000256" key="6">
    <source>
        <dbReference type="ARBA" id="ARBA00022777"/>
    </source>
</evidence>
<dbReference type="HAMAP" id="MF_00124">
    <property type="entry name" value="Thymidine_kinase"/>
    <property type="match status" value="1"/>
</dbReference>
<dbReference type="GO" id="GO:0008270">
    <property type="term" value="F:zinc ion binding"/>
    <property type="evidence" value="ECO:0007669"/>
    <property type="project" value="UniProtKB-UniRule"/>
</dbReference>
<protein>
    <recommendedName>
        <fullName evidence="2 8">Thymidine kinase</fullName>
        <ecNumber evidence="2 8">2.7.1.21</ecNumber>
    </recommendedName>
</protein>
<comment type="caution">
    <text evidence="13">The sequence shown here is derived from an EMBL/GenBank/DDBJ whole genome shotgun (WGS) entry which is preliminary data.</text>
</comment>
<dbReference type="InterPro" id="IPR027417">
    <property type="entry name" value="P-loop_NTPase"/>
</dbReference>
<dbReference type="RefSeq" id="WP_119377090.1">
    <property type="nucleotide sequence ID" value="NZ_QWFX01000013.1"/>
</dbReference>
<keyword evidence="8" id="KW-0963">Cytoplasm</keyword>
<dbReference type="PIRSF" id="PIRSF035805">
    <property type="entry name" value="TK_cell"/>
    <property type="match status" value="1"/>
</dbReference>
<evidence type="ECO:0000313" key="14">
    <source>
        <dbReference type="Proteomes" id="UP000266385"/>
    </source>
</evidence>
<dbReference type="GO" id="GO:0071897">
    <property type="term" value="P:DNA biosynthetic process"/>
    <property type="evidence" value="ECO:0007669"/>
    <property type="project" value="UniProtKB-KW"/>
</dbReference>
<keyword evidence="14" id="KW-1185">Reference proteome</keyword>
<feature type="binding site" evidence="8">
    <location>
        <position position="183"/>
    </location>
    <ligand>
        <name>Zn(2+)</name>
        <dbReference type="ChEBI" id="CHEBI:29105"/>
    </ligand>
</feature>
<evidence type="ECO:0000313" key="13">
    <source>
        <dbReference type="EMBL" id="RIJ28555.1"/>
    </source>
</evidence>
<feature type="binding site" evidence="8">
    <location>
        <position position="186"/>
    </location>
    <ligand>
        <name>Zn(2+)</name>
        <dbReference type="ChEBI" id="CHEBI:29105"/>
    </ligand>
</feature>
<name>A0A399RFA1_9PROT</name>
<evidence type="ECO:0000256" key="11">
    <source>
        <dbReference type="RuleBase" id="RU000544"/>
    </source>
</evidence>
<dbReference type="PANTHER" id="PTHR11441:SF0">
    <property type="entry name" value="THYMIDINE KINASE, CYTOSOLIC"/>
    <property type="match status" value="1"/>
</dbReference>
<organism evidence="13 14">
    <name type="scientific">Henriciella mobilis</name>
    <dbReference type="NCBI Taxonomy" id="2305467"/>
    <lineage>
        <taxon>Bacteria</taxon>
        <taxon>Pseudomonadati</taxon>
        <taxon>Pseudomonadota</taxon>
        <taxon>Alphaproteobacteria</taxon>
        <taxon>Hyphomonadales</taxon>
        <taxon>Hyphomonadaceae</taxon>
        <taxon>Henriciella</taxon>
    </lineage>
</organism>
<evidence type="ECO:0000256" key="1">
    <source>
        <dbReference type="ARBA" id="ARBA00007587"/>
    </source>
</evidence>
<keyword evidence="4 8" id="KW-0808">Transferase</keyword>
<evidence type="ECO:0000256" key="2">
    <source>
        <dbReference type="ARBA" id="ARBA00012118"/>
    </source>
</evidence>
<evidence type="ECO:0000256" key="3">
    <source>
        <dbReference type="ARBA" id="ARBA00022634"/>
    </source>
</evidence>